<evidence type="ECO:0000313" key="2">
    <source>
        <dbReference type="EMBL" id="NLS11528.1"/>
    </source>
</evidence>
<evidence type="ECO:0000259" key="1">
    <source>
        <dbReference type="Pfam" id="PF13577"/>
    </source>
</evidence>
<sequence length="145" mass="16396">MVDSAHFPLQQTIIKMVNAIDTKQWKDAKSHFDEEVTVDYSSLNHQPKANVARGDLVGGWQHALEKASTHHMVSNFDYSLQGDVAFIECHVYACHQADGFEGWDCFGRYQFELVERQGKWFIAAMTLIVHGQKGNPNFLAQLQGA</sequence>
<dbReference type="Proteomes" id="UP000535589">
    <property type="component" value="Unassembled WGS sequence"/>
</dbReference>
<comment type="caution">
    <text evidence="2">The sequence shown here is derived from an EMBL/GenBank/DDBJ whole genome shotgun (WGS) entry which is preliminary data.</text>
</comment>
<dbReference type="SUPFAM" id="SSF54427">
    <property type="entry name" value="NTF2-like"/>
    <property type="match status" value="1"/>
</dbReference>
<dbReference type="Gene3D" id="3.10.450.50">
    <property type="match status" value="1"/>
</dbReference>
<dbReference type="AlphaFoldDB" id="A0A7X8YF65"/>
<proteinExistence type="predicted"/>
<accession>A0A7X8YF65</accession>
<dbReference type="InterPro" id="IPR037401">
    <property type="entry name" value="SnoaL-like"/>
</dbReference>
<organism evidence="2 3">
    <name type="scientific">Vibrio agarilyticus</name>
    <dbReference type="NCBI Taxonomy" id="2726741"/>
    <lineage>
        <taxon>Bacteria</taxon>
        <taxon>Pseudomonadati</taxon>
        <taxon>Pseudomonadota</taxon>
        <taxon>Gammaproteobacteria</taxon>
        <taxon>Vibrionales</taxon>
        <taxon>Vibrionaceae</taxon>
        <taxon>Vibrio</taxon>
    </lineage>
</organism>
<dbReference type="EMBL" id="JABAIK010000001">
    <property type="protein sequence ID" value="NLS11528.1"/>
    <property type="molecule type" value="Genomic_DNA"/>
</dbReference>
<keyword evidence="3" id="KW-1185">Reference proteome</keyword>
<reference evidence="2 3" key="1">
    <citation type="submission" date="2020-04" db="EMBL/GenBank/DDBJ databases">
        <title>Vibrio sp. SM6, a novel species isolated from seawater.</title>
        <authorList>
            <person name="Wang X."/>
        </authorList>
    </citation>
    <scope>NUCLEOTIDE SEQUENCE [LARGE SCALE GENOMIC DNA]</scope>
    <source>
        <strain evidence="2 3">SM6</strain>
    </source>
</reference>
<name>A0A7X8YF65_9VIBR</name>
<dbReference type="RefSeq" id="WP_168834625.1">
    <property type="nucleotide sequence ID" value="NZ_JABAIK010000001.1"/>
</dbReference>
<feature type="domain" description="SnoaL-like" evidence="1">
    <location>
        <begin position="10"/>
        <end position="126"/>
    </location>
</feature>
<dbReference type="Pfam" id="PF13577">
    <property type="entry name" value="SnoaL_4"/>
    <property type="match status" value="1"/>
</dbReference>
<dbReference type="InterPro" id="IPR032710">
    <property type="entry name" value="NTF2-like_dom_sf"/>
</dbReference>
<protein>
    <submittedName>
        <fullName evidence="2">Nuclear transport factor 2 family protein</fullName>
    </submittedName>
</protein>
<evidence type="ECO:0000313" key="3">
    <source>
        <dbReference type="Proteomes" id="UP000535589"/>
    </source>
</evidence>
<gene>
    <name evidence="2" type="ORF">HGP28_01320</name>
</gene>